<dbReference type="EMBL" id="JACHNU010000001">
    <property type="protein sequence ID" value="MBB4662112.1"/>
    <property type="molecule type" value="Genomic_DNA"/>
</dbReference>
<evidence type="ECO:0000259" key="5">
    <source>
        <dbReference type="Pfam" id="PF13407"/>
    </source>
</evidence>
<keyword evidence="3 4" id="KW-0732">Signal</keyword>
<dbReference type="InterPro" id="IPR025997">
    <property type="entry name" value="SBP_2_dom"/>
</dbReference>
<dbReference type="PANTHER" id="PTHR46847">
    <property type="entry name" value="D-ALLOSE-BINDING PERIPLASMIC PROTEIN-RELATED"/>
    <property type="match status" value="1"/>
</dbReference>
<dbReference type="AlphaFoldDB" id="A0A840IBQ5"/>
<dbReference type="PROSITE" id="PS51257">
    <property type="entry name" value="PROKAR_LIPOPROTEIN"/>
    <property type="match status" value="1"/>
</dbReference>
<dbReference type="PANTHER" id="PTHR46847:SF1">
    <property type="entry name" value="D-ALLOSE-BINDING PERIPLASMIC PROTEIN-RELATED"/>
    <property type="match status" value="1"/>
</dbReference>
<comment type="similarity">
    <text evidence="2">Belongs to the bacterial solute-binding protein 2 family.</text>
</comment>
<name>A0A840IBQ5_9ACTN</name>
<evidence type="ECO:0000256" key="3">
    <source>
        <dbReference type="ARBA" id="ARBA00022729"/>
    </source>
</evidence>
<evidence type="ECO:0000256" key="2">
    <source>
        <dbReference type="ARBA" id="ARBA00007639"/>
    </source>
</evidence>
<evidence type="ECO:0000313" key="7">
    <source>
        <dbReference type="Proteomes" id="UP000585272"/>
    </source>
</evidence>
<dbReference type="GO" id="GO:0030313">
    <property type="term" value="C:cell envelope"/>
    <property type="evidence" value="ECO:0007669"/>
    <property type="project" value="UniProtKB-SubCell"/>
</dbReference>
<reference evidence="6 7" key="1">
    <citation type="submission" date="2020-08" db="EMBL/GenBank/DDBJ databases">
        <title>Genomic Encyclopedia of Archaeal and Bacterial Type Strains, Phase II (KMG-II): from individual species to whole genera.</title>
        <authorList>
            <person name="Goeker M."/>
        </authorList>
    </citation>
    <scope>NUCLEOTIDE SEQUENCE [LARGE SCALE GENOMIC DNA]</scope>
    <source>
        <strain evidence="6 7">DSM 23288</strain>
    </source>
</reference>
<organism evidence="6 7">
    <name type="scientific">Conexibacter arvalis</name>
    <dbReference type="NCBI Taxonomy" id="912552"/>
    <lineage>
        <taxon>Bacteria</taxon>
        <taxon>Bacillati</taxon>
        <taxon>Actinomycetota</taxon>
        <taxon>Thermoleophilia</taxon>
        <taxon>Solirubrobacterales</taxon>
        <taxon>Conexibacteraceae</taxon>
        <taxon>Conexibacter</taxon>
    </lineage>
</organism>
<feature type="domain" description="Periplasmic binding protein" evidence="5">
    <location>
        <begin position="38"/>
        <end position="290"/>
    </location>
</feature>
<comment type="caution">
    <text evidence="6">The sequence shown here is derived from an EMBL/GenBank/DDBJ whole genome shotgun (WGS) entry which is preliminary data.</text>
</comment>
<dbReference type="GO" id="GO:0030246">
    <property type="term" value="F:carbohydrate binding"/>
    <property type="evidence" value="ECO:0007669"/>
    <property type="project" value="UniProtKB-ARBA"/>
</dbReference>
<evidence type="ECO:0000313" key="6">
    <source>
        <dbReference type="EMBL" id="MBB4662112.1"/>
    </source>
</evidence>
<evidence type="ECO:0000256" key="4">
    <source>
        <dbReference type="SAM" id="SignalP"/>
    </source>
</evidence>
<dbReference type="RefSeq" id="WP_183340844.1">
    <property type="nucleotide sequence ID" value="NZ_JACHNU010000001.1"/>
</dbReference>
<feature type="chain" id="PRO_5038645632" evidence="4">
    <location>
        <begin position="21"/>
        <end position="324"/>
    </location>
</feature>
<protein>
    <submittedName>
        <fullName evidence="6">Ribose transport system substrate-binding protein</fullName>
    </submittedName>
</protein>
<dbReference type="InterPro" id="IPR028082">
    <property type="entry name" value="Peripla_BP_I"/>
</dbReference>
<dbReference type="Proteomes" id="UP000585272">
    <property type="component" value="Unassembled WGS sequence"/>
</dbReference>
<proteinExistence type="inferred from homology"/>
<dbReference type="Pfam" id="PF13407">
    <property type="entry name" value="Peripla_BP_4"/>
    <property type="match status" value="1"/>
</dbReference>
<comment type="subcellular location">
    <subcellularLocation>
        <location evidence="1">Cell envelope</location>
    </subcellularLocation>
</comment>
<evidence type="ECO:0000256" key="1">
    <source>
        <dbReference type="ARBA" id="ARBA00004196"/>
    </source>
</evidence>
<dbReference type="SUPFAM" id="SSF53822">
    <property type="entry name" value="Periplasmic binding protein-like I"/>
    <property type="match status" value="1"/>
</dbReference>
<gene>
    <name evidence="6" type="ORF">BDZ31_001685</name>
</gene>
<dbReference type="Gene3D" id="3.40.50.2300">
    <property type="match status" value="2"/>
</dbReference>
<keyword evidence="7" id="KW-1185">Reference proteome</keyword>
<feature type="signal peptide" evidence="4">
    <location>
        <begin position="1"/>
        <end position="20"/>
    </location>
</feature>
<sequence>MRIKSTFLAAVAVAGALTVAGCGSSGDDGASGGGDRSIGVAVADLGAPFFNAIRLGAEAVGRERGYDVSVEDAQGDAQRQVDQVQGFITKQVGAIVYVPAGAAAASVPVEAANDADIPVIAVDRKPDGGEVLTFIASDSVAAARTLGEWYARATDGRGDLAVLQGQVGTTPEIDRKRGFDAGIAGTDIRVVAQQAANWNQEQGHRAAQTILQAHPNLRGFFGRSDAMALGAAEAASQAGVRDRLVIVGFDGLPAGLQGVKNGDLDATMVQQAYRMGRLAAENAIAAIEGRADGIPAEQLQEAFLATSENVDRYIAEQPYGPQKP</sequence>
<accession>A0A840IBQ5</accession>